<proteinExistence type="predicted"/>
<protein>
    <submittedName>
        <fullName evidence="1">YbaB/EbfC family DNA-binding protein</fullName>
    </submittedName>
</protein>
<accession>A0A3M2LH96</accession>
<keyword evidence="2" id="KW-1185">Reference proteome</keyword>
<dbReference type="InterPro" id="IPR036894">
    <property type="entry name" value="YbaB-like_sf"/>
</dbReference>
<name>A0A3M2LH96_9ACTN</name>
<comment type="caution">
    <text evidence="1">The sequence shown here is derived from an EMBL/GenBank/DDBJ whole genome shotgun (WGS) entry which is preliminary data.</text>
</comment>
<evidence type="ECO:0000313" key="1">
    <source>
        <dbReference type="EMBL" id="RMI36862.1"/>
    </source>
</evidence>
<dbReference type="GO" id="GO:0003677">
    <property type="term" value="F:DNA binding"/>
    <property type="evidence" value="ECO:0007669"/>
    <property type="project" value="UniProtKB-KW"/>
</dbReference>
<dbReference type="AlphaFoldDB" id="A0A3M2LH96"/>
<dbReference type="RefSeq" id="WP_122199214.1">
    <property type="nucleotide sequence ID" value="NZ_JBHSKC010000014.1"/>
</dbReference>
<dbReference type="SUPFAM" id="SSF82607">
    <property type="entry name" value="YbaB-like"/>
    <property type="match status" value="1"/>
</dbReference>
<sequence>MTIEPNSFEKALERLVEDAERNMEKYQELRSEIPALRATARSADDSVTVTVAPGGVVTDIHLTESALRHGTRGLSELLMSCIRTASADVSRQMADLVQDITPPGMDIASMMRSHLPASADGGPR</sequence>
<organism evidence="1 2">
    <name type="scientific">Actinomadura harenae</name>
    <dbReference type="NCBI Taxonomy" id="2483351"/>
    <lineage>
        <taxon>Bacteria</taxon>
        <taxon>Bacillati</taxon>
        <taxon>Actinomycetota</taxon>
        <taxon>Actinomycetes</taxon>
        <taxon>Streptosporangiales</taxon>
        <taxon>Thermomonosporaceae</taxon>
        <taxon>Actinomadura</taxon>
    </lineage>
</organism>
<dbReference type="InterPro" id="IPR004401">
    <property type="entry name" value="YbaB/EbfC"/>
</dbReference>
<dbReference type="Proteomes" id="UP000282674">
    <property type="component" value="Unassembled WGS sequence"/>
</dbReference>
<gene>
    <name evidence="1" type="ORF">EBO15_37440</name>
</gene>
<dbReference type="EMBL" id="RFFG01000123">
    <property type="protein sequence ID" value="RMI36862.1"/>
    <property type="molecule type" value="Genomic_DNA"/>
</dbReference>
<dbReference type="Pfam" id="PF02575">
    <property type="entry name" value="YbaB_DNA_bd"/>
    <property type="match status" value="1"/>
</dbReference>
<keyword evidence="1" id="KW-0238">DNA-binding</keyword>
<dbReference type="Gene3D" id="3.30.1310.10">
    <property type="entry name" value="Nucleoid-associated protein YbaB-like domain"/>
    <property type="match status" value="1"/>
</dbReference>
<evidence type="ECO:0000313" key="2">
    <source>
        <dbReference type="Proteomes" id="UP000282674"/>
    </source>
</evidence>
<reference evidence="1 2" key="1">
    <citation type="submission" date="2018-10" db="EMBL/GenBank/DDBJ databases">
        <title>Isolation from soil.</title>
        <authorList>
            <person name="Hu J."/>
        </authorList>
    </citation>
    <scope>NUCLEOTIDE SEQUENCE [LARGE SCALE GENOMIC DNA]</scope>
    <source>
        <strain evidence="1 2">NEAU-Ht49</strain>
    </source>
</reference>